<evidence type="ECO:0000256" key="3">
    <source>
        <dbReference type="ARBA" id="ARBA00012054"/>
    </source>
</evidence>
<dbReference type="SUPFAM" id="SSF52540">
    <property type="entry name" value="P-loop containing nucleoside triphosphate hydrolases"/>
    <property type="match status" value="1"/>
</dbReference>
<comment type="catalytic activity">
    <reaction evidence="8 9">
        <text>D-gluconate + ATP = 6-phospho-D-gluconate + ADP + H(+)</text>
        <dbReference type="Rhea" id="RHEA:19433"/>
        <dbReference type="ChEBI" id="CHEBI:15378"/>
        <dbReference type="ChEBI" id="CHEBI:18391"/>
        <dbReference type="ChEBI" id="CHEBI:30616"/>
        <dbReference type="ChEBI" id="CHEBI:58759"/>
        <dbReference type="ChEBI" id="CHEBI:456216"/>
        <dbReference type="EC" id="2.7.1.12"/>
    </reaction>
</comment>
<dbReference type="NCBIfam" id="TIGR01313">
    <property type="entry name" value="therm_gnt_kin"/>
    <property type="match status" value="1"/>
</dbReference>
<evidence type="ECO:0000313" key="11">
    <source>
        <dbReference type="Proteomes" id="UP001467690"/>
    </source>
</evidence>
<dbReference type="InterPro" id="IPR006001">
    <property type="entry name" value="Therm_gnt_kin"/>
</dbReference>
<evidence type="ECO:0000256" key="8">
    <source>
        <dbReference type="ARBA" id="ARBA00048090"/>
    </source>
</evidence>
<gene>
    <name evidence="10" type="ORF">ABS311_19485</name>
</gene>
<keyword evidence="4 9" id="KW-0808">Transferase</keyword>
<evidence type="ECO:0000256" key="6">
    <source>
        <dbReference type="ARBA" id="ARBA00022777"/>
    </source>
</evidence>
<dbReference type="Proteomes" id="UP001467690">
    <property type="component" value="Unassembled WGS sequence"/>
</dbReference>
<dbReference type="PANTHER" id="PTHR43442">
    <property type="entry name" value="GLUCONOKINASE-RELATED"/>
    <property type="match status" value="1"/>
</dbReference>
<proteinExistence type="inferred from homology"/>
<comment type="similarity">
    <text evidence="2 9">Belongs to the gluconokinase GntK/GntV family.</text>
</comment>
<evidence type="ECO:0000256" key="4">
    <source>
        <dbReference type="ARBA" id="ARBA00022679"/>
    </source>
</evidence>
<name>A0ABV1RM88_9ALTE</name>
<sequence length="164" mass="18261">MLIVVAGVSGTGKSTIGQKLAEQINLPFFDADDFHPESNITKMRHGTPLTDADRWPWLCELAELLAEYESKGGAVLACSALKEVYRECLASKSQQPLQWIILTGSFELLYERINNRQNHFFDSCILASQLSTFESPDYGLIVDVKNSIDSVVNQAIDYLQTQSA</sequence>
<evidence type="ECO:0000256" key="7">
    <source>
        <dbReference type="ARBA" id="ARBA00022840"/>
    </source>
</evidence>
<reference evidence="10 11" key="1">
    <citation type="submission" date="2024-06" db="EMBL/GenBank/DDBJ databases">
        <authorList>
            <person name="Chen R.Y."/>
        </authorList>
    </citation>
    <scope>NUCLEOTIDE SEQUENCE [LARGE SCALE GENOMIC DNA]</scope>
    <source>
        <strain evidence="10 11">D2</strain>
    </source>
</reference>
<dbReference type="CDD" id="cd02021">
    <property type="entry name" value="GntK"/>
    <property type="match status" value="1"/>
</dbReference>
<dbReference type="Gene3D" id="3.40.50.300">
    <property type="entry name" value="P-loop containing nucleotide triphosphate hydrolases"/>
    <property type="match status" value="1"/>
</dbReference>
<evidence type="ECO:0000313" key="10">
    <source>
        <dbReference type="EMBL" id="MER2494063.1"/>
    </source>
</evidence>
<comment type="caution">
    <text evidence="10">The sequence shown here is derived from an EMBL/GenBank/DDBJ whole genome shotgun (WGS) entry which is preliminary data.</text>
</comment>
<evidence type="ECO:0000256" key="2">
    <source>
        <dbReference type="ARBA" id="ARBA00008420"/>
    </source>
</evidence>
<keyword evidence="6 9" id="KW-0418">Kinase</keyword>
<evidence type="ECO:0000256" key="1">
    <source>
        <dbReference type="ARBA" id="ARBA00004761"/>
    </source>
</evidence>
<protein>
    <recommendedName>
        <fullName evidence="3 9">Gluconokinase</fullName>
        <ecNumber evidence="3 9">2.7.1.12</ecNumber>
    </recommendedName>
</protein>
<keyword evidence="5 9" id="KW-0547">Nucleotide-binding</keyword>
<dbReference type="RefSeq" id="WP_350403090.1">
    <property type="nucleotide sequence ID" value="NZ_JBELOE010000281.1"/>
</dbReference>
<dbReference type="InterPro" id="IPR031322">
    <property type="entry name" value="Shikimate/glucono_kinase"/>
</dbReference>
<keyword evidence="11" id="KW-1185">Reference proteome</keyword>
<organism evidence="10 11">
    <name type="scientific">Catenovulum sediminis</name>
    <dbReference type="NCBI Taxonomy" id="1740262"/>
    <lineage>
        <taxon>Bacteria</taxon>
        <taxon>Pseudomonadati</taxon>
        <taxon>Pseudomonadota</taxon>
        <taxon>Gammaproteobacteria</taxon>
        <taxon>Alteromonadales</taxon>
        <taxon>Alteromonadaceae</taxon>
        <taxon>Catenovulum</taxon>
    </lineage>
</organism>
<dbReference type="Pfam" id="PF01202">
    <property type="entry name" value="SKI"/>
    <property type="match status" value="1"/>
</dbReference>
<dbReference type="EC" id="2.7.1.12" evidence="3 9"/>
<evidence type="ECO:0000256" key="9">
    <source>
        <dbReference type="RuleBase" id="RU363066"/>
    </source>
</evidence>
<evidence type="ECO:0000256" key="5">
    <source>
        <dbReference type="ARBA" id="ARBA00022741"/>
    </source>
</evidence>
<keyword evidence="7 9" id="KW-0067">ATP-binding</keyword>
<dbReference type="PANTHER" id="PTHR43442:SF3">
    <property type="entry name" value="GLUCONOKINASE-RELATED"/>
    <property type="match status" value="1"/>
</dbReference>
<dbReference type="EMBL" id="JBELOE010000281">
    <property type="protein sequence ID" value="MER2494063.1"/>
    <property type="molecule type" value="Genomic_DNA"/>
</dbReference>
<accession>A0ABV1RM88</accession>
<comment type="pathway">
    <text evidence="1">Carbohydrate acid metabolism.</text>
</comment>
<dbReference type="InterPro" id="IPR027417">
    <property type="entry name" value="P-loop_NTPase"/>
</dbReference>